<organism evidence="7">
    <name type="scientific">viral metagenome</name>
    <dbReference type="NCBI Taxonomy" id="1070528"/>
    <lineage>
        <taxon>unclassified sequences</taxon>
        <taxon>metagenomes</taxon>
        <taxon>organismal metagenomes</taxon>
    </lineage>
</organism>
<dbReference type="InterPro" id="IPR036691">
    <property type="entry name" value="Endo/exonu/phosph_ase_sf"/>
</dbReference>
<evidence type="ECO:0000256" key="3">
    <source>
        <dbReference type="ARBA" id="ARBA00022723"/>
    </source>
</evidence>
<dbReference type="GO" id="GO:0008081">
    <property type="term" value="F:phosphoric diester hydrolase activity"/>
    <property type="evidence" value="ECO:0007669"/>
    <property type="project" value="TreeGrafter"/>
</dbReference>
<dbReference type="InterPro" id="IPR004808">
    <property type="entry name" value="AP_endonuc_1"/>
</dbReference>
<evidence type="ECO:0000256" key="1">
    <source>
        <dbReference type="ARBA" id="ARBA00001946"/>
    </source>
</evidence>
<keyword evidence="5" id="KW-0460">Magnesium</keyword>
<dbReference type="SUPFAM" id="SSF56219">
    <property type="entry name" value="DNase I-like"/>
    <property type="match status" value="1"/>
</dbReference>
<evidence type="ECO:0000256" key="2">
    <source>
        <dbReference type="ARBA" id="ARBA00007092"/>
    </source>
</evidence>
<dbReference type="NCBIfam" id="TIGR00633">
    <property type="entry name" value="xth"/>
    <property type="match status" value="1"/>
</dbReference>
<dbReference type="AlphaFoldDB" id="A0A6C0LIG9"/>
<dbReference type="GO" id="GO:0003906">
    <property type="term" value="F:DNA-(apurinic or apyrimidinic site) endonuclease activity"/>
    <property type="evidence" value="ECO:0007669"/>
    <property type="project" value="TreeGrafter"/>
</dbReference>
<feature type="domain" description="Endonuclease/exonuclease/phosphatase" evidence="6">
    <location>
        <begin position="11"/>
        <end position="280"/>
    </location>
</feature>
<dbReference type="PROSITE" id="PS51435">
    <property type="entry name" value="AP_NUCLEASE_F1_4"/>
    <property type="match status" value="1"/>
</dbReference>
<dbReference type="GO" id="GO:0046872">
    <property type="term" value="F:metal ion binding"/>
    <property type="evidence" value="ECO:0007669"/>
    <property type="project" value="UniProtKB-KW"/>
</dbReference>
<comment type="similarity">
    <text evidence="2">Belongs to the DNA repair enzymes AP/ExoA family.</text>
</comment>
<comment type="cofactor">
    <cofactor evidence="1">
        <name>Mg(2+)</name>
        <dbReference type="ChEBI" id="CHEBI:18420"/>
    </cofactor>
</comment>
<dbReference type="Pfam" id="PF03372">
    <property type="entry name" value="Exo_endo_phos"/>
    <property type="match status" value="1"/>
</dbReference>
<dbReference type="PANTHER" id="PTHR22748:SF4">
    <property type="entry name" value="DNA-(APURINIC OR APYRIMIDINIC SITE) ENDONUCLEASE 2"/>
    <property type="match status" value="1"/>
</dbReference>
<evidence type="ECO:0000259" key="6">
    <source>
        <dbReference type="Pfam" id="PF03372"/>
    </source>
</evidence>
<keyword evidence="4" id="KW-0378">Hydrolase</keyword>
<evidence type="ECO:0000256" key="4">
    <source>
        <dbReference type="ARBA" id="ARBA00022801"/>
    </source>
</evidence>
<accession>A0A6C0LIG9</accession>
<dbReference type="PANTHER" id="PTHR22748">
    <property type="entry name" value="AP ENDONUCLEASE"/>
    <property type="match status" value="1"/>
</dbReference>
<sequence>MQTADKSLSIVTWNINGIRSRVFNNKISAQLQKNKYYSPEEFCSMYNLIKETNADIICLQETRCDVQTGKLAVIDGYNSYFNCSKLTDARGPNRYSGTAIYTKLLPKKIEYTVPGYDDQEGRIMIAYYEHFTIINVYSPNSGTNYENKILFQDALYNFVNNLDKCVIYCGDFNIAIDTHFDKSSVPPLPGTYKHELDYHKRLTDADFFDSISLNDNIIYTWWDQRSKRIKVEETNKETNILRHKNKGWRIDYIFVKNFKSATSQVLKHIGEEYCPHGSDHAPVHGIIKY</sequence>
<protein>
    <recommendedName>
        <fullName evidence="6">Endonuclease/exonuclease/phosphatase domain-containing protein</fullName>
    </recommendedName>
</protein>
<evidence type="ECO:0000313" key="7">
    <source>
        <dbReference type="EMBL" id="QHU28962.1"/>
    </source>
</evidence>
<dbReference type="EMBL" id="MN740477">
    <property type="protein sequence ID" value="QHU28962.1"/>
    <property type="molecule type" value="Genomic_DNA"/>
</dbReference>
<dbReference type="GO" id="GO:0008311">
    <property type="term" value="F:double-stranded DNA 3'-5' DNA exonuclease activity"/>
    <property type="evidence" value="ECO:0007669"/>
    <property type="project" value="TreeGrafter"/>
</dbReference>
<dbReference type="GO" id="GO:0006284">
    <property type="term" value="P:base-excision repair"/>
    <property type="evidence" value="ECO:0007669"/>
    <property type="project" value="TreeGrafter"/>
</dbReference>
<name>A0A6C0LIG9_9ZZZZ</name>
<keyword evidence="3" id="KW-0479">Metal-binding</keyword>
<dbReference type="Gene3D" id="3.60.10.10">
    <property type="entry name" value="Endonuclease/exonuclease/phosphatase"/>
    <property type="match status" value="1"/>
</dbReference>
<evidence type="ECO:0000256" key="5">
    <source>
        <dbReference type="ARBA" id="ARBA00022842"/>
    </source>
</evidence>
<dbReference type="InterPro" id="IPR005135">
    <property type="entry name" value="Endo/exonuclease/phosphatase"/>
</dbReference>
<proteinExistence type="inferred from homology"/>
<dbReference type="GO" id="GO:0005634">
    <property type="term" value="C:nucleus"/>
    <property type="evidence" value="ECO:0007669"/>
    <property type="project" value="TreeGrafter"/>
</dbReference>
<reference evidence="7" key="1">
    <citation type="journal article" date="2020" name="Nature">
        <title>Giant virus diversity and host interactions through global metagenomics.</title>
        <authorList>
            <person name="Schulz F."/>
            <person name="Roux S."/>
            <person name="Paez-Espino D."/>
            <person name="Jungbluth S."/>
            <person name="Walsh D.A."/>
            <person name="Denef V.J."/>
            <person name="McMahon K.D."/>
            <person name="Konstantinidis K.T."/>
            <person name="Eloe-Fadrosh E.A."/>
            <person name="Kyrpides N.C."/>
            <person name="Woyke T."/>
        </authorList>
    </citation>
    <scope>NUCLEOTIDE SEQUENCE</scope>
    <source>
        <strain evidence="7">GVMAG-M-3300027791-30</strain>
    </source>
</reference>